<organism evidence="3 4">
    <name type="scientific">Solobacterium moorei</name>
    <dbReference type="NCBI Taxonomy" id="102148"/>
    <lineage>
        <taxon>Bacteria</taxon>
        <taxon>Bacillati</taxon>
        <taxon>Bacillota</taxon>
        <taxon>Erysipelotrichia</taxon>
        <taxon>Erysipelotrichales</taxon>
        <taxon>Erysipelotrichaceae</taxon>
        <taxon>Solobacterium</taxon>
    </lineage>
</organism>
<feature type="compositionally biased region" description="Basic and acidic residues" evidence="1">
    <location>
        <begin position="36"/>
        <end position="45"/>
    </location>
</feature>
<evidence type="ECO:0000256" key="2">
    <source>
        <dbReference type="SAM" id="SignalP"/>
    </source>
</evidence>
<feature type="compositionally biased region" description="Low complexity" evidence="1">
    <location>
        <begin position="24"/>
        <end position="34"/>
    </location>
</feature>
<gene>
    <name evidence="3" type="ORF">DWX20_00850</name>
</gene>
<feature type="chain" id="PRO_5018965629" evidence="2">
    <location>
        <begin position="27"/>
        <end position="358"/>
    </location>
</feature>
<dbReference type="Gene3D" id="3.40.190.10">
    <property type="entry name" value="Periplasmic binding protein-like II"/>
    <property type="match status" value="2"/>
</dbReference>
<evidence type="ECO:0000313" key="4">
    <source>
        <dbReference type="Proteomes" id="UP000284731"/>
    </source>
</evidence>
<accession>A0A412PHJ0</accession>
<dbReference type="PANTHER" id="PTHR35841:SF1">
    <property type="entry name" value="PHOSPHONATES-BINDING PERIPLASMIC PROTEIN"/>
    <property type="match status" value="1"/>
</dbReference>
<protein>
    <submittedName>
        <fullName evidence="3">Phosphonate ABC transporter substrate-binding protein</fullName>
    </submittedName>
</protein>
<feature type="region of interest" description="Disordered" evidence="1">
    <location>
        <begin position="24"/>
        <end position="45"/>
    </location>
</feature>
<dbReference type="RefSeq" id="WP_118764125.1">
    <property type="nucleotide sequence ID" value="NZ_CABJCF010000001.1"/>
</dbReference>
<dbReference type="Pfam" id="PF12974">
    <property type="entry name" value="Phosphonate-bd"/>
    <property type="match status" value="1"/>
</dbReference>
<feature type="signal peptide" evidence="2">
    <location>
        <begin position="1"/>
        <end position="26"/>
    </location>
</feature>
<dbReference type="EMBL" id="QRWX01000001">
    <property type="protein sequence ID" value="RGT57628.1"/>
    <property type="molecule type" value="Genomic_DNA"/>
</dbReference>
<proteinExistence type="predicted"/>
<dbReference type="SUPFAM" id="SSF53850">
    <property type="entry name" value="Periplasmic binding protein-like II"/>
    <property type="match status" value="1"/>
</dbReference>
<comment type="caution">
    <text evidence="3">The sequence shown here is derived from an EMBL/GenBank/DDBJ whole genome shotgun (WGS) entry which is preliminary data.</text>
</comment>
<evidence type="ECO:0000256" key="1">
    <source>
        <dbReference type="SAM" id="MobiDB-lite"/>
    </source>
</evidence>
<sequence length="358" mass="39149">MNIKKALASVLTLALLAGCTGGNSTASNTTASTNDNGRKQPAETGSKDIDTLKFQFVPSRPVDEIKATTEGLDQLVIEAMKKRGYNIKNLEISVSDSYEAAGEALSAGSVDVAWLPGGTYALYSNESDVILTATRAGLSNDSEKPADWNGDAHKTVNKDTPVTYYKGLIYAGPSEYGQELAKKVNAGEKLTWEDLNKAKWAVRDVTSSAGYIYPTMWLMDNYDGKSISDLSNVTTLDYAGEFMQAAAGQIDVIVCYADGRQDYAKQWQEEWGRKDSIWNELNVIGVTQNIYNDTVSVTMAKEDIYNKEFIEAMQDSLIEIANTDAGKKIFGIYKHTGYAKAEDSDYDGARQALSVIEK</sequence>
<reference evidence="3 4" key="1">
    <citation type="submission" date="2018-08" db="EMBL/GenBank/DDBJ databases">
        <title>A genome reference for cultivated species of the human gut microbiota.</title>
        <authorList>
            <person name="Zou Y."/>
            <person name="Xue W."/>
            <person name="Luo G."/>
        </authorList>
    </citation>
    <scope>NUCLEOTIDE SEQUENCE [LARGE SCALE GENOMIC DNA]</scope>
    <source>
        <strain evidence="3 4">AF18-46</strain>
    </source>
</reference>
<dbReference type="PROSITE" id="PS51257">
    <property type="entry name" value="PROKAR_LIPOPROTEIN"/>
    <property type="match status" value="1"/>
</dbReference>
<dbReference type="PANTHER" id="PTHR35841">
    <property type="entry name" value="PHOSPHONATES-BINDING PERIPLASMIC PROTEIN"/>
    <property type="match status" value="1"/>
</dbReference>
<keyword evidence="2" id="KW-0732">Signal</keyword>
<dbReference type="Proteomes" id="UP000284731">
    <property type="component" value="Unassembled WGS sequence"/>
</dbReference>
<evidence type="ECO:0000313" key="3">
    <source>
        <dbReference type="EMBL" id="RGT57628.1"/>
    </source>
</evidence>
<name>A0A412PHJ0_9FIRM</name>
<dbReference type="AlphaFoldDB" id="A0A412PHJ0"/>